<proteinExistence type="predicted"/>
<feature type="transmembrane region" description="Helical" evidence="6">
    <location>
        <begin position="206"/>
        <end position="224"/>
    </location>
</feature>
<keyword evidence="2" id="KW-1003">Cell membrane</keyword>
<dbReference type="Proteomes" id="UP001597221">
    <property type="component" value="Unassembled WGS sequence"/>
</dbReference>
<evidence type="ECO:0000256" key="1">
    <source>
        <dbReference type="ARBA" id="ARBA00004651"/>
    </source>
</evidence>
<dbReference type="RefSeq" id="WP_251511148.1">
    <property type="nucleotide sequence ID" value="NZ_JAMBON010000002.1"/>
</dbReference>
<feature type="transmembrane region" description="Helical" evidence="6">
    <location>
        <begin position="347"/>
        <end position="369"/>
    </location>
</feature>
<feature type="transmembrane region" description="Helical" evidence="6">
    <location>
        <begin position="444"/>
        <end position="467"/>
    </location>
</feature>
<organism evidence="7 8">
    <name type="scientific">Oceanobacillus luteolus</name>
    <dbReference type="NCBI Taxonomy" id="1274358"/>
    <lineage>
        <taxon>Bacteria</taxon>
        <taxon>Bacillati</taxon>
        <taxon>Bacillota</taxon>
        <taxon>Bacilli</taxon>
        <taxon>Bacillales</taxon>
        <taxon>Bacillaceae</taxon>
        <taxon>Oceanobacillus</taxon>
    </lineage>
</organism>
<dbReference type="Pfam" id="PF03606">
    <property type="entry name" value="DcuC"/>
    <property type="match status" value="1"/>
</dbReference>
<keyword evidence="4 6" id="KW-1133">Transmembrane helix</keyword>
<feature type="transmembrane region" description="Helical" evidence="6">
    <location>
        <begin position="376"/>
        <end position="396"/>
    </location>
</feature>
<comment type="caution">
    <text evidence="7">The sequence shown here is derived from an EMBL/GenBank/DDBJ whole genome shotgun (WGS) entry which is preliminary data.</text>
</comment>
<keyword evidence="5 6" id="KW-0472">Membrane</keyword>
<evidence type="ECO:0000313" key="8">
    <source>
        <dbReference type="Proteomes" id="UP001597221"/>
    </source>
</evidence>
<reference evidence="8" key="1">
    <citation type="journal article" date="2019" name="Int. J. Syst. Evol. Microbiol.">
        <title>The Global Catalogue of Microorganisms (GCM) 10K type strain sequencing project: providing services to taxonomists for standard genome sequencing and annotation.</title>
        <authorList>
            <consortium name="The Broad Institute Genomics Platform"/>
            <consortium name="The Broad Institute Genome Sequencing Center for Infectious Disease"/>
            <person name="Wu L."/>
            <person name="Ma J."/>
        </authorList>
    </citation>
    <scope>NUCLEOTIDE SEQUENCE [LARGE SCALE GENOMIC DNA]</scope>
    <source>
        <strain evidence="8">CGMCC 1.12376</strain>
    </source>
</reference>
<evidence type="ECO:0000313" key="7">
    <source>
        <dbReference type="EMBL" id="MFD1607835.1"/>
    </source>
</evidence>
<dbReference type="PANTHER" id="PTHR43652:SF2">
    <property type="entry name" value="BASIC AMINO ACID ANTIPORTER YFCC-RELATED"/>
    <property type="match status" value="1"/>
</dbReference>
<evidence type="ECO:0000256" key="2">
    <source>
        <dbReference type="ARBA" id="ARBA00022475"/>
    </source>
</evidence>
<accession>A0ABW4HT10</accession>
<feature type="transmembrane region" description="Helical" evidence="6">
    <location>
        <begin position="288"/>
        <end position="305"/>
    </location>
</feature>
<evidence type="ECO:0000256" key="6">
    <source>
        <dbReference type="SAM" id="Phobius"/>
    </source>
</evidence>
<evidence type="ECO:0000256" key="3">
    <source>
        <dbReference type="ARBA" id="ARBA00022692"/>
    </source>
</evidence>
<sequence>MNDEIVHRKKRKFEFPHVFALLFGLIIIAAILTYFVPAGEYERVVNEEGYNVVVDGTFKEMESNPTSPIGIIDAVYKGMVNGGEIIFFIFIVGGAFGIINATKAIEVGLANVSTKLAGREIIIIPVVMVLFALGGGTFGMSEETLPFILILVPLLMRMGFDSLTGLGVIVIGSCAGFTASFLNPFTIGVAQGIAELPLFSGIELRLLLWVIFVGLNIAFVMIYANKVKKNPETSIMYELDQKWNLEDSAQYTNVKLTGRQSLVLVLLVLAIIGLAVGVLSYGWYIMEISSLFLLVGILAGIIAKFRVNKIAESFVDGCREMVAGALIVGIAYGVLVILEESNIIDTILFHLSSILSVIPSAFTAIGMFITQALINLGVPSGSGQAALTMPIMIPLADLAEVNRQTAVLIFQLADGIGNIYAPTSGVLMASLAMARIPWTKWMRWIWPLLVGSYLFGAIVITIVHLFVWTA</sequence>
<feature type="transmembrane region" description="Helical" evidence="6">
    <location>
        <begin position="262"/>
        <end position="282"/>
    </location>
</feature>
<feature type="transmembrane region" description="Helical" evidence="6">
    <location>
        <begin position="85"/>
        <end position="109"/>
    </location>
</feature>
<keyword evidence="8" id="KW-1185">Reference proteome</keyword>
<dbReference type="EMBL" id="JBHUDE010000043">
    <property type="protein sequence ID" value="MFD1607835.1"/>
    <property type="molecule type" value="Genomic_DNA"/>
</dbReference>
<keyword evidence="3 6" id="KW-0812">Transmembrane</keyword>
<evidence type="ECO:0000256" key="4">
    <source>
        <dbReference type="ARBA" id="ARBA00022989"/>
    </source>
</evidence>
<comment type="subcellular location">
    <subcellularLocation>
        <location evidence="1">Cell membrane</location>
        <topology evidence="1">Multi-pass membrane protein</topology>
    </subcellularLocation>
</comment>
<dbReference type="InterPro" id="IPR018385">
    <property type="entry name" value="C4_dicarb_anaerob_car-like"/>
</dbReference>
<feature type="transmembrane region" description="Helical" evidence="6">
    <location>
        <begin position="121"/>
        <end position="138"/>
    </location>
</feature>
<feature type="transmembrane region" description="Helical" evidence="6">
    <location>
        <begin position="317"/>
        <end position="335"/>
    </location>
</feature>
<evidence type="ECO:0000256" key="5">
    <source>
        <dbReference type="ARBA" id="ARBA00023136"/>
    </source>
</evidence>
<name>A0ABW4HT10_9BACI</name>
<protein>
    <submittedName>
        <fullName evidence="7">YfcC family protein</fullName>
    </submittedName>
</protein>
<feature type="transmembrane region" description="Helical" evidence="6">
    <location>
        <begin position="18"/>
        <end position="36"/>
    </location>
</feature>
<gene>
    <name evidence="7" type="ORF">ACFSBH_09230</name>
</gene>
<feature type="transmembrane region" description="Helical" evidence="6">
    <location>
        <begin position="408"/>
        <end position="432"/>
    </location>
</feature>
<dbReference type="InterPro" id="IPR051679">
    <property type="entry name" value="DASS-Related_Transporters"/>
</dbReference>
<feature type="transmembrane region" description="Helical" evidence="6">
    <location>
        <begin position="167"/>
        <end position="194"/>
    </location>
</feature>
<dbReference type="PANTHER" id="PTHR43652">
    <property type="entry name" value="BASIC AMINO ACID ANTIPORTER YFCC-RELATED"/>
    <property type="match status" value="1"/>
</dbReference>
<feature type="transmembrane region" description="Helical" evidence="6">
    <location>
        <begin position="144"/>
        <end position="160"/>
    </location>
</feature>